<dbReference type="GO" id="GO:0001228">
    <property type="term" value="F:DNA-binding transcription activator activity, RNA polymerase II-specific"/>
    <property type="evidence" value="ECO:0007669"/>
    <property type="project" value="TreeGrafter"/>
</dbReference>
<evidence type="ECO:0000256" key="3">
    <source>
        <dbReference type="PROSITE-ProRule" id="PRU00267"/>
    </source>
</evidence>
<dbReference type="InterPro" id="IPR009071">
    <property type="entry name" value="HMG_box_dom"/>
</dbReference>
<keyword evidence="2" id="KW-0804">Transcription</keyword>
<dbReference type="EMBL" id="KF318366">
    <property type="protein sequence ID" value="AHE80950.1"/>
    <property type="molecule type" value="Genomic_DNA"/>
</dbReference>
<organism evidence="5">
    <name type="scientific">Tuber indicum</name>
    <dbReference type="NCBI Taxonomy" id="55307"/>
    <lineage>
        <taxon>Eukaryota</taxon>
        <taxon>Fungi</taxon>
        <taxon>Dikarya</taxon>
        <taxon>Ascomycota</taxon>
        <taxon>Pezizomycotina</taxon>
        <taxon>Pezizomycetes</taxon>
        <taxon>Pezizales</taxon>
        <taxon>Tuberaceae</taxon>
        <taxon>Tuber</taxon>
    </lineage>
</organism>
<protein>
    <submittedName>
        <fullName evidence="5">MAT1-2-1</fullName>
    </submittedName>
</protein>
<dbReference type="GO" id="GO:0005634">
    <property type="term" value="C:nucleus"/>
    <property type="evidence" value="ECO:0007669"/>
    <property type="project" value="UniProtKB-UniRule"/>
</dbReference>
<gene>
    <name evidence="5" type="primary">MAT1-2-1</name>
</gene>
<evidence type="ECO:0000256" key="2">
    <source>
        <dbReference type="ARBA" id="ARBA00023163"/>
    </source>
</evidence>
<dbReference type="GO" id="GO:0030154">
    <property type="term" value="P:cell differentiation"/>
    <property type="evidence" value="ECO:0007669"/>
    <property type="project" value="TreeGrafter"/>
</dbReference>
<keyword evidence="1 3" id="KW-0238">DNA-binding</keyword>
<dbReference type="InterPro" id="IPR050140">
    <property type="entry name" value="SRY-related_HMG-box_TF-like"/>
</dbReference>
<evidence type="ECO:0000259" key="4">
    <source>
        <dbReference type="PROSITE" id="PS50118"/>
    </source>
</evidence>
<keyword evidence="3" id="KW-0539">Nucleus</keyword>
<evidence type="ECO:0000256" key="1">
    <source>
        <dbReference type="ARBA" id="ARBA00023125"/>
    </source>
</evidence>
<dbReference type="CDD" id="cd01389">
    <property type="entry name" value="HMG-box_ROX1-like"/>
    <property type="match status" value="1"/>
</dbReference>
<dbReference type="GO" id="GO:0000978">
    <property type="term" value="F:RNA polymerase II cis-regulatory region sequence-specific DNA binding"/>
    <property type="evidence" value="ECO:0007669"/>
    <property type="project" value="TreeGrafter"/>
</dbReference>
<feature type="DNA-binding region" description="HMG box" evidence="3">
    <location>
        <begin position="154"/>
        <end position="222"/>
    </location>
</feature>
<reference evidence="5" key="1">
    <citation type="journal article" date="2013" name="PLoS ONE">
        <title>Mating Type Locus of Chinese Black Truffles Reveals Heterothallism and the Presence of Cryptic Species within theT. indicum Species Complex.</title>
        <authorList>
            <person name="Belfiori B."/>
            <person name="Riccioni C."/>
            <person name="Paolocci F."/>
            <person name="Rubini A."/>
        </authorList>
    </citation>
    <scope>NUCLEOTIDE SEQUENCE</scope>
    <source>
        <strain evidence="5">U986</strain>
    </source>
</reference>
<evidence type="ECO:0000313" key="5">
    <source>
        <dbReference type="EMBL" id="AHE80950.1"/>
    </source>
</evidence>
<accession>W0C8X1</accession>
<feature type="domain" description="HMG box" evidence="4">
    <location>
        <begin position="154"/>
        <end position="222"/>
    </location>
</feature>
<dbReference type="PANTHER" id="PTHR10270">
    <property type="entry name" value="SOX TRANSCRIPTION FACTOR"/>
    <property type="match status" value="1"/>
</dbReference>
<dbReference type="InterPro" id="IPR036910">
    <property type="entry name" value="HMG_box_dom_sf"/>
</dbReference>
<dbReference type="Gene3D" id="1.10.30.10">
    <property type="entry name" value="High mobility group box domain"/>
    <property type="match status" value="1"/>
</dbReference>
<dbReference type="PROSITE" id="PS50118">
    <property type="entry name" value="HMG_BOX_2"/>
    <property type="match status" value="1"/>
</dbReference>
<name>W0C8X1_9PEZI</name>
<dbReference type="PANTHER" id="PTHR10270:SF161">
    <property type="entry name" value="SEX-DETERMINING REGION Y PROTEIN"/>
    <property type="match status" value="1"/>
</dbReference>
<proteinExistence type="predicted"/>
<dbReference type="AlphaFoldDB" id="W0C8X1"/>
<dbReference type="SUPFAM" id="SSF47095">
    <property type="entry name" value="HMG-box"/>
    <property type="match status" value="1"/>
</dbReference>
<sequence length="298" mass="33484">MTSSLSNLNMALEAGPLIHQHYDGIGLAEYIPLLANGTFFFDGSDGVSLQVRHLLPADWKPVNGPLAVLFDSVPHTIIGTHFSIRNHPIYKLNDGSILVVFDPAAKHGFEFTNQSFVDPQLEVSGENRFLRLVTNDQDFAYHGSSLSMIHDKGVKRPANAFILFRTDKMKPLKAQYPEMGNNDISKILGRMWQNSSDEVKDVYKARAHQLAVSHKLTNPDYKYSPRRSREIMRRDSGNKGPSPRIDLHRAGVAKREKKRIITHLGFLTQRFATHPTANNLGDIIEEAEKVLKAFGMVN</sequence>
<dbReference type="Pfam" id="PF00505">
    <property type="entry name" value="HMG_box"/>
    <property type="match status" value="1"/>
</dbReference>
<dbReference type="SMART" id="SM00398">
    <property type="entry name" value="HMG"/>
    <property type="match status" value="1"/>
</dbReference>